<evidence type="ECO:0000259" key="3">
    <source>
        <dbReference type="Pfam" id="PF09835"/>
    </source>
</evidence>
<gene>
    <name evidence="4" type="ORF">GHC57_07690</name>
</gene>
<dbReference type="EMBL" id="WIVE01000018">
    <property type="protein sequence ID" value="MQX36400.1"/>
    <property type="molecule type" value="Genomic_DNA"/>
</dbReference>
<accession>A0A7X2D4P1</accession>
<feature type="region of interest" description="Disordered" evidence="1">
    <location>
        <begin position="1"/>
        <end position="43"/>
    </location>
</feature>
<feature type="compositionally biased region" description="Basic and acidic residues" evidence="1">
    <location>
        <begin position="221"/>
        <end position="237"/>
    </location>
</feature>
<dbReference type="AlphaFoldDB" id="A0A7X2D4P1"/>
<keyword evidence="2" id="KW-0472">Membrane</keyword>
<proteinExistence type="predicted"/>
<feature type="transmembrane region" description="Helical" evidence="2">
    <location>
        <begin position="77"/>
        <end position="102"/>
    </location>
</feature>
<dbReference type="Proteomes" id="UP000434582">
    <property type="component" value="Unassembled WGS sequence"/>
</dbReference>
<evidence type="ECO:0000313" key="5">
    <source>
        <dbReference type="Proteomes" id="UP000434582"/>
    </source>
</evidence>
<feature type="transmembrane region" description="Helical" evidence="2">
    <location>
        <begin position="114"/>
        <end position="135"/>
    </location>
</feature>
<evidence type="ECO:0000313" key="4">
    <source>
        <dbReference type="EMBL" id="MQX36400.1"/>
    </source>
</evidence>
<feature type="region of interest" description="Disordered" evidence="1">
    <location>
        <begin position="219"/>
        <end position="250"/>
    </location>
</feature>
<evidence type="ECO:0000256" key="2">
    <source>
        <dbReference type="SAM" id="Phobius"/>
    </source>
</evidence>
<dbReference type="OrthoDB" id="9794343at2"/>
<feature type="domain" description="DUF2062" evidence="3">
    <location>
        <begin position="60"/>
        <end position="218"/>
    </location>
</feature>
<keyword evidence="2" id="KW-0812">Transmembrane</keyword>
<name>A0A7X2D4P1_9PROT</name>
<keyword evidence="2" id="KW-1133">Transmembrane helix</keyword>
<keyword evidence="5" id="KW-1185">Reference proteome</keyword>
<comment type="caution">
    <text evidence="4">The sequence shown here is derived from an EMBL/GenBank/DDBJ whole genome shotgun (WGS) entry which is preliminary data.</text>
</comment>
<sequence length="250" mass="28497">MRDMTAEDTGRPPESRTERPRWSDPGPEPGPAGIGQPASGPGRRLGWLTQSLRLMRYKLVIPLMRSRHAPEHTARGVMIGLMWAMTPLVGIQMMMVAVTWFLTNRLFSWNFSLVLSLAWTWVTNAFTILPFYYGYYVTGQVLLGHWDDITGFETFVGLWEGTFGADMGFWAALWAYLVDIVAGWGLPLVVGSVPWVLLTGFFGYRISLRVSRRHHAKRAARREATERRKAERQREQSAKVVARTQRDQTP</sequence>
<protein>
    <submittedName>
        <fullName evidence="4">DUF2062 domain-containing protein</fullName>
    </submittedName>
</protein>
<dbReference type="Pfam" id="PF09835">
    <property type="entry name" value="DUF2062"/>
    <property type="match status" value="1"/>
</dbReference>
<feature type="transmembrane region" description="Helical" evidence="2">
    <location>
        <begin position="184"/>
        <end position="204"/>
    </location>
</feature>
<organism evidence="4 5">
    <name type="scientific">Roseospira navarrensis</name>
    <dbReference type="NCBI Taxonomy" id="140058"/>
    <lineage>
        <taxon>Bacteria</taxon>
        <taxon>Pseudomonadati</taxon>
        <taxon>Pseudomonadota</taxon>
        <taxon>Alphaproteobacteria</taxon>
        <taxon>Rhodospirillales</taxon>
        <taxon>Rhodospirillaceae</taxon>
        <taxon>Roseospira</taxon>
    </lineage>
</organism>
<feature type="compositionally biased region" description="Basic and acidic residues" evidence="1">
    <location>
        <begin position="1"/>
        <end position="22"/>
    </location>
</feature>
<reference evidence="4 5" key="1">
    <citation type="submission" date="2019-10" db="EMBL/GenBank/DDBJ databases">
        <title>Draft whole-genome sequence of the purple nonsulfur photosynthetic bacterium Roseospira navarrensis DSM 15114.</title>
        <authorList>
            <person name="Kyndt J.A."/>
            <person name="Meyer T.E."/>
        </authorList>
    </citation>
    <scope>NUCLEOTIDE SEQUENCE [LARGE SCALE GENOMIC DNA]</scope>
    <source>
        <strain evidence="4 5">DSM 15114</strain>
    </source>
</reference>
<feature type="transmembrane region" description="Helical" evidence="2">
    <location>
        <begin position="156"/>
        <end position="178"/>
    </location>
</feature>
<dbReference type="InterPro" id="IPR018639">
    <property type="entry name" value="DUF2062"/>
</dbReference>
<evidence type="ECO:0000256" key="1">
    <source>
        <dbReference type="SAM" id="MobiDB-lite"/>
    </source>
</evidence>